<dbReference type="PANTHER" id="PTHR10788:SF106">
    <property type="entry name" value="BCDNA.GH08860"/>
    <property type="match status" value="1"/>
</dbReference>
<evidence type="ECO:0000256" key="5">
    <source>
        <dbReference type="ARBA" id="ARBA00018539"/>
    </source>
</evidence>
<proteinExistence type="inferred from homology"/>
<dbReference type="KEGG" id="lum:CNR27_14310"/>
<organism evidence="10 11">
    <name type="scientific">Luteimonas chenhongjianii</name>
    <dbReference type="NCBI Taxonomy" id="2006110"/>
    <lineage>
        <taxon>Bacteria</taxon>
        <taxon>Pseudomonadati</taxon>
        <taxon>Pseudomonadota</taxon>
        <taxon>Gammaproteobacteria</taxon>
        <taxon>Lysobacterales</taxon>
        <taxon>Lysobacteraceae</taxon>
        <taxon>Luteimonas</taxon>
    </lineage>
</organism>
<dbReference type="Pfam" id="PF00982">
    <property type="entry name" value="Glyco_transf_20"/>
    <property type="match status" value="1"/>
</dbReference>
<evidence type="ECO:0000256" key="8">
    <source>
        <dbReference type="ARBA" id="ARBA00048039"/>
    </source>
</evidence>
<dbReference type="EMBL" id="CP023406">
    <property type="protein sequence ID" value="ATD68460.1"/>
    <property type="molecule type" value="Genomic_DNA"/>
</dbReference>
<dbReference type="EC" id="2.4.1.15" evidence="4 9"/>
<keyword evidence="7 9" id="KW-0808">Transferase</keyword>
<dbReference type="AlphaFoldDB" id="A0A290XH52"/>
<evidence type="ECO:0000256" key="3">
    <source>
        <dbReference type="ARBA" id="ARBA00011881"/>
    </source>
</evidence>
<dbReference type="OrthoDB" id="9815690at2"/>
<gene>
    <name evidence="10" type="primary">otsA</name>
    <name evidence="10" type="ORF">CNR27_14310</name>
</gene>
<evidence type="ECO:0000313" key="10">
    <source>
        <dbReference type="EMBL" id="ATD68460.1"/>
    </source>
</evidence>
<name>A0A290XH52_9GAMM</name>
<comment type="similarity">
    <text evidence="2 9">Belongs to the glycosyltransferase 20 family.</text>
</comment>
<comment type="function">
    <text evidence="9">Probably involved in the osmoprotection via the biosynthesis of trehalose. Catalyzes the transfer of glucose from UDP-alpha-D-glucose (UDP-Glc) to D-glucose 6-phosphate (Glc-6-P) to form trehalose-6-phosphate. Acts with retention of the anomeric configuration of the UDP-sugar donor.</text>
</comment>
<comment type="pathway">
    <text evidence="1 9">Glycan biosynthesis; trehalose biosynthesis.</text>
</comment>
<evidence type="ECO:0000256" key="2">
    <source>
        <dbReference type="ARBA" id="ARBA00008799"/>
    </source>
</evidence>
<evidence type="ECO:0000256" key="4">
    <source>
        <dbReference type="ARBA" id="ARBA00012538"/>
    </source>
</evidence>
<dbReference type="InterPro" id="IPR012766">
    <property type="entry name" value="Trehalose_OtsA"/>
</dbReference>
<dbReference type="RefSeq" id="WP_096299831.1">
    <property type="nucleotide sequence ID" value="NZ_CP023406.1"/>
</dbReference>
<keyword evidence="11" id="KW-1185">Reference proteome</keyword>
<dbReference type="Gene3D" id="3.40.50.2000">
    <property type="entry name" value="Glycogen Phosphorylase B"/>
    <property type="match status" value="2"/>
</dbReference>
<dbReference type="SUPFAM" id="SSF53756">
    <property type="entry name" value="UDP-Glycosyltransferase/glycogen phosphorylase"/>
    <property type="match status" value="1"/>
</dbReference>
<dbReference type="InterPro" id="IPR001830">
    <property type="entry name" value="Glyco_trans_20"/>
</dbReference>
<dbReference type="CDD" id="cd03788">
    <property type="entry name" value="GT20_TPS"/>
    <property type="match status" value="1"/>
</dbReference>
<accession>A0A290XH52</accession>
<reference evidence="11" key="1">
    <citation type="submission" date="2017-09" db="EMBL/GenBank/DDBJ databases">
        <title>Luteimonas liuhanmingii sp.nov., isolated from the intestinal contents of Tibetan Plateau Pika in Yushu, Qinghai Province, China.</title>
        <authorList>
            <person name="Gui Z."/>
        </authorList>
    </citation>
    <scope>NUCLEOTIDE SEQUENCE [LARGE SCALE GENOMIC DNA]</scope>
    <source>
        <strain evidence="11">100111</strain>
    </source>
</reference>
<evidence type="ECO:0000256" key="1">
    <source>
        <dbReference type="ARBA" id="ARBA00005199"/>
    </source>
</evidence>
<comment type="catalytic activity">
    <reaction evidence="8 9">
        <text>D-glucose 6-phosphate + UDP-alpha-D-glucose = alpha,alpha-trehalose 6-phosphate + UDP + H(+)</text>
        <dbReference type="Rhea" id="RHEA:18889"/>
        <dbReference type="ChEBI" id="CHEBI:15378"/>
        <dbReference type="ChEBI" id="CHEBI:58223"/>
        <dbReference type="ChEBI" id="CHEBI:58429"/>
        <dbReference type="ChEBI" id="CHEBI:58885"/>
        <dbReference type="ChEBI" id="CHEBI:61548"/>
        <dbReference type="EC" id="2.4.1.15"/>
    </reaction>
</comment>
<sequence>MSRLVVVSNRVALPGSNQNGGLAVALDAALRDSGGLWFGWSGKVAREHSGEVHEEHHEGIDYVTVDLSREDYEGHYNGFSNRTLWPLLHFRLDLVDYNVGTQAAYRGVNALFAEKLAKRLRDDDIVWVHDYHLLPLAQELRKRGVRARIGFFLHVPFPSADIVAGLPNHEQTFGALVAYDLVGFQTERDLERFQDYMRLFGGGEVQGRGEVRGQDGRQVRADAFPIGIDTAALESLASRSGRIAAIRRVHSSLNGRMLALGVDRLDYSKGLPERFRAFERFLEKYTKLHGSLTYLQIAPVSRGGVASYRALRRELEQFAGHINGGHAHPDWTPVRYVNRTYPHATLTGLYRLARIGLITPLRDGMNLVAKEYVAAQDPADPGALVLSIFAGAARELDGALLVNPFDSDGVADAIAAAAKMPLEERRERWQSMITRLRDYDIHAWRKDFLRALAETQR</sequence>
<comment type="subunit">
    <text evidence="3 9">Homotetramer.</text>
</comment>
<evidence type="ECO:0000256" key="6">
    <source>
        <dbReference type="ARBA" id="ARBA00022676"/>
    </source>
</evidence>
<keyword evidence="6 9" id="KW-0328">Glycosyltransferase</keyword>
<dbReference type="UniPathway" id="UPA00299"/>
<evidence type="ECO:0000256" key="7">
    <source>
        <dbReference type="ARBA" id="ARBA00022679"/>
    </source>
</evidence>
<protein>
    <recommendedName>
        <fullName evidence="5 9">Trehalose-6-phosphate synthase</fullName>
        <ecNumber evidence="4 9">2.4.1.15</ecNumber>
    </recommendedName>
    <alternativeName>
        <fullName evidence="9">Osmoregulatory trehalose synthesis protein A</fullName>
    </alternativeName>
    <alternativeName>
        <fullName evidence="9">UDP-glucose-glucosephosphate glucosyltransferase</fullName>
    </alternativeName>
</protein>
<evidence type="ECO:0000313" key="11">
    <source>
        <dbReference type="Proteomes" id="UP000218968"/>
    </source>
</evidence>
<dbReference type="PANTHER" id="PTHR10788">
    <property type="entry name" value="TREHALOSE-6-PHOSPHATE SYNTHASE"/>
    <property type="match status" value="1"/>
</dbReference>
<dbReference type="GO" id="GO:0005992">
    <property type="term" value="P:trehalose biosynthetic process"/>
    <property type="evidence" value="ECO:0007669"/>
    <property type="project" value="UniProtKB-UniRule"/>
</dbReference>
<dbReference type="GO" id="GO:0003825">
    <property type="term" value="F:alpha,alpha-trehalose-phosphate synthase (UDP-forming) activity"/>
    <property type="evidence" value="ECO:0007669"/>
    <property type="project" value="UniProtKB-UniRule"/>
</dbReference>
<dbReference type="NCBIfam" id="TIGR02400">
    <property type="entry name" value="trehalose_OtsA"/>
    <property type="match status" value="1"/>
</dbReference>
<evidence type="ECO:0000256" key="9">
    <source>
        <dbReference type="RuleBase" id="RU362045"/>
    </source>
</evidence>
<dbReference type="Proteomes" id="UP000218968">
    <property type="component" value="Chromosome"/>
</dbReference>